<dbReference type="AlphaFoldDB" id="A0A916IXW7"/>
<dbReference type="EMBL" id="CAJPUY010000019">
    <property type="protein sequence ID" value="CAG2153006.1"/>
    <property type="molecule type" value="Genomic_DNA"/>
</dbReference>
<dbReference type="CDD" id="cd07381">
    <property type="entry name" value="MPP_CapA"/>
    <property type="match status" value="1"/>
</dbReference>
<evidence type="ECO:0000313" key="4">
    <source>
        <dbReference type="Proteomes" id="UP000672934"/>
    </source>
</evidence>
<comment type="similarity">
    <text evidence="1">Belongs to the CapA family.</text>
</comment>
<feature type="domain" description="Capsule synthesis protein CapA" evidence="2">
    <location>
        <begin position="39"/>
        <end position="275"/>
    </location>
</feature>
<keyword evidence="4" id="KW-1185">Reference proteome</keyword>
<accession>A0A916IXW7</accession>
<reference evidence="3" key="1">
    <citation type="submission" date="2021-03" db="EMBL/GenBank/DDBJ databases">
        <authorList>
            <person name="Peeters C."/>
        </authorList>
    </citation>
    <scope>NUCLEOTIDE SEQUENCE</scope>
    <source>
        <strain evidence="3">LMG 31506</strain>
    </source>
</reference>
<evidence type="ECO:0000256" key="1">
    <source>
        <dbReference type="ARBA" id="ARBA00005662"/>
    </source>
</evidence>
<dbReference type="InterPro" id="IPR052169">
    <property type="entry name" value="CW_Biosynth-Accessory"/>
</dbReference>
<organism evidence="3 4">
    <name type="scientific">Cupriavidus yeoncheonensis</name>
    <dbReference type="NCBI Taxonomy" id="1462994"/>
    <lineage>
        <taxon>Bacteria</taxon>
        <taxon>Pseudomonadati</taxon>
        <taxon>Pseudomonadota</taxon>
        <taxon>Betaproteobacteria</taxon>
        <taxon>Burkholderiales</taxon>
        <taxon>Burkholderiaceae</taxon>
        <taxon>Cupriavidus</taxon>
    </lineage>
</organism>
<dbReference type="SMART" id="SM00854">
    <property type="entry name" value="PGA_cap"/>
    <property type="match status" value="1"/>
</dbReference>
<dbReference type="InterPro" id="IPR029052">
    <property type="entry name" value="Metallo-depent_PP-like"/>
</dbReference>
<dbReference type="InterPro" id="IPR019079">
    <property type="entry name" value="Capsule_synth_CapA"/>
</dbReference>
<dbReference type="Proteomes" id="UP000672934">
    <property type="component" value="Unassembled WGS sequence"/>
</dbReference>
<dbReference type="PANTHER" id="PTHR33393:SF11">
    <property type="entry name" value="POLYGLUTAMINE SYNTHESIS ACCESSORY PROTEIN RV0574C-RELATED"/>
    <property type="match status" value="1"/>
</dbReference>
<evidence type="ECO:0000259" key="2">
    <source>
        <dbReference type="SMART" id="SM00854"/>
    </source>
</evidence>
<comment type="caution">
    <text evidence="3">The sequence shown here is derived from an EMBL/GenBank/DDBJ whole genome shotgun (WGS) entry which is preliminary data.</text>
</comment>
<dbReference type="PANTHER" id="PTHR33393">
    <property type="entry name" value="POLYGLUTAMINE SYNTHESIS ACCESSORY PROTEIN RV0574C-RELATED"/>
    <property type="match status" value="1"/>
</dbReference>
<evidence type="ECO:0000313" key="3">
    <source>
        <dbReference type="EMBL" id="CAG2153006.1"/>
    </source>
</evidence>
<protein>
    <recommendedName>
        <fullName evidence="2">Capsule synthesis protein CapA domain-containing protein</fullName>
    </recommendedName>
</protein>
<sequence length="345" mass="38014">MRGDTSGRAIARFLVAAFLCFCVVGEAVASETPAGPVVSLAFVGDIMLDGIPGDTFKAGRDPFADFARILDAADIRIGNLECVIASRGRPERKPFTFRANPYWVNVLKGHFTALSLANNHTGDFGRDAFSEMLDLLEAQKLSYFGGGRNLAEAHAPLLIERNGLRIALLGYNEIFPRSFEADHAAPGLAWSEDEQVIADIVNARRLHHADLVIPFMHWGIEHEHHASARQRRLAHAMIDAGANAVIGGHPHVTQDIEQYKGRPIFYSLGNFVFDGFKDEDNNTGWLARLEVDRSGVHRWQIYVARTDRQGIPHPASPKPRSCWQRGQPIKTVCGDSGVADNKASE</sequence>
<name>A0A916IXW7_9BURK</name>
<dbReference type="SUPFAM" id="SSF56300">
    <property type="entry name" value="Metallo-dependent phosphatases"/>
    <property type="match status" value="1"/>
</dbReference>
<proteinExistence type="inferred from homology"/>
<dbReference type="Gene3D" id="3.60.21.10">
    <property type="match status" value="1"/>
</dbReference>
<gene>
    <name evidence="3" type="ORF">LMG31506_04721</name>
</gene>
<dbReference type="Pfam" id="PF09587">
    <property type="entry name" value="PGA_cap"/>
    <property type="match status" value="1"/>
</dbReference>